<dbReference type="Proteomes" id="UP000095287">
    <property type="component" value="Unplaced"/>
</dbReference>
<dbReference type="AlphaFoldDB" id="A0A1I7ZIR7"/>
<name>A0A1I7ZIR7_9BILA</name>
<evidence type="ECO:0000256" key="1">
    <source>
        <dbReference type="SAM" id="MobiDB-lite"/>
    </source>
</evidence>
<organism evidence="2 3">
    <name type="scientific">Steinernema glaseri</name>
    <dbReference type="NCBI Taxonomy" id="37863"/>
    <lineage>
        <taxon>Eukaryota</taxon>
        <taxon>Metazoa</taxon>
        <taxon>Ecdysozoa</taxon>
        <taxon>Nematoda</taxon>
        <taxon>Chromadorea</taxon>
        <taxon>Rhabditida</taxon>
        <taxon>Tylenchina</taxon>
        <taxon>Panagrolaimomorpha</taxon>
        <taxon>Strongyloidoidea</taxon>
        <taxon>Steinernematidae</taxon>
        <taxon>Steinernema</taxon>
    </lineage>
</organism>
<accession>A0A1I7ZIR7</accession>
<reference evidence="3" key="1">
    <citation type="submission" date="2016-11" db="UniProtKB">
        <authorList>
            <consortium name="WormBaseParasite"/>
        </authorList>
    </citation>
    <scope>IDENTIFICATION</scope>
</reference>
<evidence type="ECO:0000313" key="3">
    <source>
        <dbReference type="WBParaSite" id="L893_g26789.t1"/>
    </source>
</evidence>
<protein>
    <submittedName>
        <fullName evidence="3">Uncharacterized protein</fullName>
    </submittedName>
</protein>
<proteinExistence type="predicted"/>
<sequence length="187" mass="21575">MYVEPLRNNETHYRLDYAVGDTVNMSKSATTEIDYYSGPACAWRRSQRSNSRCGARGPSGDNRSRHDTLASTQRMTNAWTISPQFSTTTTVDFLVYSYESSFRPSTLSESSTWFASNLLEDPRPCKVHFFRVAFRLISASDKHCIIESNMRLLLLTRITSDRNYTLLDAKALHPGLTSQRRYKWEHR</sequence>
<keyword evidence="2" id="KW-1185">Reference proteome</keyword>
<dbReference type="WBParaSite" id="L893_g26789.t1">
    <property type="protein sequence ID" value="L893_g26789.t1"/>
    <property type="gene ID" value="L893_g26789"/>
</dbReference>
<evidence type="ECO:0000313" key="2">
    <source>
        <dbReference type="Proteomes" id="UP000095287"/>
    </source>
</evidence>
<feature type="region of interest" description="Disordered" evidence="1">
    <location>
        <begin position="49"/>
        <end position="68"/>
    </location>
</feature>